<evidence type="ECO:0000313" key="2">
    <source>
        <dbReference type="Proteomes" id="UP000318741"/>
    </source>
</evidence>
<protein>
    <submittedName>
        <fullName evidence="1">Uncharacterized protein</fullName>
    </submittedName>
</protein>
<dbReference type="Proteomes" id="UP000318741">
    <property type="component" value="Chromosome"/>
</dbReference>
<dbReference type="OrthoDB" id="286365at2"/>
<dbReference type="EMBL" id="CP036265">
    <property type="protein sequence ID" value="QDT13951.1"/>
    <property type="molecule type" value="Genomic_DNA"/>
</dbReference>
<dbReference type="AlphaFoldDB" id="A0A517P3K6"/>
<evidence type="ECO:0000313" key="1">
    <source>
        <dbReference type="EMBL" id="QDT13951.1"/>
    </source>
</evidence>
<organism evidence="1 2">
    <name type="scientific">Alienimonas californiensis</name>
    <dbReference type="NCBI Taxonomy" id="2527989"/>
    <lineage>
        <taxon>Bacteria</taxon>
        <taxon>Pseudomonadati</taxon>
        <taxon>Planctomycetota</taxon>
        <taxon>Planctomycetia</taxon>
        <taxon>Planctomycetales</taxon>
        <taxon>Planctomycetaceae</taxon>
        <taxon>Alienimonas</taxon>
    </lineage>
</organism>
<dbReference type="KEGG" id="acaf:CA12_00190"/>
<sequence>MAHTEADRDDLFAEAVALVRRAEHVVPGLPDEQNPVVAGLHLNGRVSVYCGGTVADHFDPAGRLARAFRTDAEGTPRLYRSQGDTLAELVRRRSETGTTLVRRDLGPGELAAFLAATRARLAVLAAGLAGPEASRRVAGEDPSSDLSAFFAVALPADGPLAPRFKGKR</sequence>
<reference evidence="1 2" key="1">
    <citation type="submission" date="2019-02" db="EMBL/GenBank/DDBJ databases">
        <title>Deep-cultivation of Planctomycetes and their phenomic and genomic characterization uncovers novel biology.</title>
        <authorList>
            <person name="Wiegand S."/>
            <person name="Jogler M."/>
            <person name="Boedeker C."/>
            <person name="Pinto D."/>
            <person name="Vollmers J."/>
            <person name="Rivas-Marin E."/>
            <person name="Kohn T."/>
            <person name="Peeters S.H."/>
            <person name="Heuer A."/>
            <person name="Rast P."/>
            <person name="Oberbeckmann S."/>
            <person name="Bunk B."/>
            <person name="Jeske O."/>
            <person name="Meyerdierks A."/>
            <person name="Storesund J.E."/>
            <person name="Kallscheuer N."/>
            <person name="Luecker S."/>
            <person name="Lage O.M."/>
            <person name="Pohl T."/>
            <person name="Merkel B.J."/>
            <person name="Hornburger P."/>
            <person name="Mueller R.-W."/>
            <person name="Bruemmer F."/>
            <person name="Labrenz M."/>
            <person name="Spormann A.M."/>
            <person name="Op den Camp H."/>
            <person name="Overmann J."/>
            <person name="Amann R."/>
            <person name="Jetten M.S.M."/>
            <person name="Mascher T."/>
            <person name="Medema M.H."/>
            <person name="Devos D.P."/>
            <person name="Kaster A.-K."/>
            <person name="Ovreas L."/>
            <person name="Rohde M."/>
            <person name="Galperin M.Y."/>
            <person name="Jogler C."/>
        </authorList>
    </citation>
    <scope>NUCLEOTIDE SEQUENCE [LARGE SCALE GENOMIC DNA]</scope>
    <source>
        <strain evidence="1 2">CA12</strain>
    </source>
</reference>
<accession>A0A517P3K6</accession>
<dbReference type="RefSeq" id="WP_145356572.1">
    <property type="nucleotide sequence ID" value="NZ_CP036265.1"/>
</dbReference>
<name>A0A517P3K6_9PLAN</name>
<proteinExistence type="predicted"/>
<keyword evidence="2" id="KW-1185">Reference proteome</keyword>
<gene>
    <name evidence="1" type="ORF">CA12_00190</name>
</gene>